<keyword evidence="1" id="KW-0812">Transmembrane</keyword>
<protein>
    <submittedName>
        <fullName evidence="3">Uncharacterized protein</fullName>
    </submittedName>
</protein>
<reference evidence="3" key="1">
    <citation type="submission" date="2022-11" db="UniProtKB">
        <authorList>
            <consortium name="WormBaseParasite"/>
        </authorList>
    </citation>
    <scope>IDENTIFICATION</scope>
</reference>
<keyword evidence="1" id="KW-1133">Transmembrane helix</keyword>
<proteinExistence type="predicted"/>
<keyword evidence="2" id="KW-1185">Reference proteome</keyword>
<feature type="transmembrane region" description="Helical" evidence="1">
    <location>
        <begin position="99"/>
        <end position="125"/>
    </location>
</feature>
<evidence type="ECO:0000313" key="2">
    <source>
        <dbReference type="Proteomes" id="UP000887565"/>
    </source>
</evidence>
<dbReference type="WBParaSite" id="nRc.2.0.1.t24802-RA">
    <property type="protein sequence ID" value="nRc.2.0.1.t24802-RA"/>
    <property type="gene ID" value="nRc.2.0.1.g24802"/>
</dbReference>
<dbReference type="AlphaFoldDB" id="A0A915JG14"/>
<evidence type="ECO:0000256" key="1">
    <source>
        <dbReference type="SAM" id="Phobius"/>
    </source>
</evidence>
<accession>A0A915JG14</accession>
<organism evidence="2 3">
    <name type="scientific">Romanomermis culicivorax</name>
    <name type="common">Nematode worm</name>
    <dbReference type="NCBI Taxonomy" id="13658"/>
    <lineage>
        <taxon>Eukaryota</taxon>
        <taxon>Metazoa</taxon>
        <taxon>Ecdysozoa</taxon>
        <taxon>Nematoda</taxon>
        <taxon>Enoplea</taxon>
        <taxon>Dorylaimia</taxon>
        <taxon>Mermithida</taxon>
        <taxon>Mermithoidea</taxon>
        <taxon>Mermithidae</taxon>
        <taxon>Romanomermis</taxon>
    </lineage>
</organism>
<dbReference type="Proteomes" id="UP000887565">
    <property type="component" value="Unplaced"/>
</dbReference>
<name>A0A915JG14_ROMCU</name>
<keyword evidence="1" id="KW-0472">Membrane</keyword>
<sequence length="172" mass="19116">MVVTSDFKALSWSAAVMIKNRSFKVLCRLIDTHLSHLESPGLWSTEESTATSAPPLPPPVKLSTDKCVRSGDAGWFSSRHNKLKATADRTRMELERLRATALCIRSLFSLNNLLATACFLCAALVDLVCLMTTNPLTVVPLGFWSSVISIEYCSWCLAKRLLLIERSRTIKL</sequence>
<evidence type="ECO:0000313" key="3">
    <source>
        <dbReference type="WBParaSite" id="nRc.2.0.1.t24802-RA"/>
    </source>
</evidence>
<feature type="transmembrane region" description="Helical" evidence="1">
    <location>
        <begin position="137"/>
        <end position="158"/>
    </location>
</feature>